<sequence length="179" mass="19974">MLNPHNTGLIIIDVQGKLVSAMHESDSLLRHIEVLIKGCQLLNLPIIWLEQNPQGLGPTVIELSELLTTQQPITKHSFNGCDNRDVIEAIKATGKQQWLVCGIEAHICVYQTCRGLLAEQYEVEVVQDCISSRSQTNIELALGKLQRCGLGVTNVEMCLFELIKDSREQAFKQLLALIK</sequence>
<dbReference type="SUPFAM" id="SSF52499">
    <property type="entry name" value="Isochorismatase-like hydrolases"/>
    <property type="match status" value="1"/>
</dbReference>
<protein>
    <submittedName>
        <fullName evidence="2">Hydrolase</fullName>
    </submittedName>
</protein>
<dbReference type="PANTHER" id="PTHR14119">
    <property type="entry name" value="HYDROLASE"/>
    <property type="match status" value="1"/>
</dbReference>
<dbReference type="InterPro" id="IPR000868">
    <property type="entry name" value="Isochorismatase-like_dom"/>
</dbReference>
<reference evidence="3" key="1">
    <citation type="journal article" date="2019" name="Int. J. Syst. Evol. Microbiol.">
        <title>The Global Catalogue of Microorganisms (GCM) 10K type strain sequencing project: providing services to taxonomists for standard genome sequencing and annotation.</title>
        <authorList>
            <consortium name="The Broad Institute Genomics Platform"/>
            <consortium name="The Broad Institute Genome Sequencing Center for Infectious Disease"/>
            <person name="Wu L."/>
            <person name="Ma J."/>
        </authorList>
    </citation>
    <scope>NUCLEOTIDE SEQUENCE [LARGE SCALE GENOMIC DNA]</scope>
    <source>
        <strain evidence="3">NBRC 103166</strain>
    </source>
</reference>
<keyword evidence="2" id="KW-0378">Hydrolase</keyword>
<dbReference type="CDD" id="cd01012">
    <property type="entry name" value="YcaC_related"/>
    <property type="match status" value="1"/>
</dbReference>
<comment type="caution">
    <text evidence="2">The sequence shown here is derived from an EMBL/GenBank/DDBJ whole genome shotgun (WGS) entry which is preliminary data.</text>
</comment>
<dbReference type="Gene3D" id="3.40.50.850">
    <property type="entry name" value="Isochorismatase-like"/>
    <property type="match status" value="1"/>
</dbReference>
<keyword evidence="3" id="KW-1185">Reference proteome</keyword>
<evidence type="ECO:0000259" key="1">
    <source>
        <dbReference type="Pfam" id="PF00857"/>
    </source>
</evidence>
<dbReference type="InterPro" id="IPR050993">
    <property type="entry name" value="Isochorismatase_domain"/>
</dbReference>
<dbReference type="GO" id="GO:0016787">
    <property type="term" value="F:hydrolase activity"/>
    <property type="evidence" value="ECO:0007669"/>
    <property type="project" value="UniProtKB-KW"/>
</dbReference>
<organism evidence="2 3">
    <name type="scientific">Psychromonas marina</name>
    <dbReference type="NCBI Taxonomy" id="88364"/>
    <lineage>
        <taxon>Bacteria</taxon>
        <taxon>Pseudomonadati</taxon>
        <taxon>Pseudomonadota</taxon>
        <taxon>Gammaproteobacteria</taxon>
        <taxon>Alteromonadales</taxon>
        <taxon>Psychromonadaceae</taxon>
        <taxon>Psychromonas</taxon>
    </lineage>
</organism>
<gene>
    <name evidence="2" type="ORF">GCM10007916_31250</name>
</gene>
<dbReference type="InterPro" id="IPR036380">
    <property type="entry name" value="Isochorismatase-like_sf"/>
</dbReference>
<name>A0ABQ6E4F2_9GAMM</name>
<dbReference type="Proteomes" id="UP001157353">
    <property type="component" value="Unassembled WGS sequence"/>
</dbReference>
<dbReference type="EMBL" id="BSPQ01000018">
    <property type="protein sequence ID" value="GLS92055.1"/>
    <property type="molecule type" value="Genomic_DNA"/>
</dbReference>
<dbReference type="Pfam" id="PF00857">
    <property type="entry name" value="Isochorismatase"/>
    <property type="match status" value="1"/>
</dbReference>
<proteinExistence type="predicted"/>
<feature type="domain" description="Isochorismatase-like" evidence="1">
    <location>
        <begin position="8"/>
        <end position="156"/>
    </location>
</feature>
<dbReference type="PANTHER" id="PTHR14119:SF3">
    <property type="entry name" value="ISOCHORISMATASE DOMAIN-CONTAINING PROTEIN 2"/>
    <property type="match status" value="1"/>
</dbReference>
<accession>A0ABQ6E4F2</accession>
<evidence type="ECO:0000313" key="3">
    <source>
        <dbReference type="Proteomes" id="UP001157353"/>
    </source>
</evidence>
<dbReference type="RefSeq" id="WP_284205151.1">
    <property type="nucleotide sequence ID" value="NZ_BSPQ01000018.1"/>
</dbReference>
<evidence type="ECO:0000313" key="2">
    <source>
        <dbReference type="EMBL" id="GLS92055.1"/>
    </source>
</evidence>